<dbReference type="STRING" id="42251.A0A2T7A0G8"/>
<feature type="region of interest" description="Disordered" evidence="1">
    <location>
        <begin position="474"/>
        <end position="496"/>
    </location>
</feature>
<evidence type="ECO:0000313" key="3">
    <source>
        <dbReference type="EMBL" id="PUU81239.1"/>
    </source>
</evidence>
<protein>
    <recommendedName>
        <fullName evidence="5">RGS domain-containing protein</fullName>
    </recommendedName>
</protein>
<feature type="transmembrane region" description="Helical" evidence="2">
    <location>
        <begin position="63"/>
        <end position="84"/>
    </location>
</feature>
<feature type="transmembrane region" description="Helical" evidence="2">
    <location>
        <begin position="169"/>
        <end position="190"/>
    </location>
</feature>
<comment type="caution">
    <text evidence="3">The sequence shown here is derived from an EMBL/GenBank/DDBJ whole genome shotgun (WGS) entry which is preliminary data.</text>
</comment>
<feature type="transmembrane region" description="Helical" evidence="2">
    <location>
        <begin position="216"/>
        <end position="235"/>
    </location>
</feature>
<dbReference type="EMBL" id="NESQ01000048">
    <property type="protein sequence ID" value="PUU81239.1"/>
    <property type="molecule type" value="Genomic_DNA"/>
</dbReference>
<gene>
    <name evidence="3" type="ORF">B9Z19DRAFT_1043416</name>
</gene>
<reference evidence="3 4" key="1">
    <citation type="submission" date="2017-04" db="EMBL/GenBank/DDBJ databases">
        <title>Draft genome sequence of Tuber borchii Vittad., a whitish edible truffle.</title>
        <authorList>
            <consortium name="DOE Joint Genome Institute"/>
            <person name="Murat C."/>
            <person name="Kuo A."/>
            <person name="Barry K.W."/>
            <person name="Clum A."/>
            <person name="Dockter R.B."/>
            <person name="Fauchery L."/>
            <person name="Iotti M."/>
            <person name="Kohler A."/>
            <person name="Labutti K."/>
            <person name="Lindquist E.A."/>
            <person name="Lipzen A."/>
            <person name="Ohm R.A."/>
            <person name="Wang M."/>
            <person name="Grigoriev I.V."/>
            <person name="Zambonelli A."/>
            <person name="Martin F.M."/>
        </authorList>
    </citation>
    <scope>NUCLEOTIDE SEQUENCE [LARGE SCALE GENOMIC DNA]</scope>
    <source>
        <strain evidence="3 4">Tbo3840</strain>
    </source>
</reference>
<dbReference type="Proteomes" id="UP000244722">
    <property type="component" value="Unassembled WGS sequence"/>
</dbReference>
<accession>A0A2T7A0G8</accession>
<evidence type="ECO:0000256" key="1">
    <source>
        <dbReference type="SAM" id="MobiDB-lite"/>
    </source>
</evidence>
<organism evidence="3 4">
    <name type="scientific">Tuber borchii</name>
    <name type="common">White truffle</name>
    <dbReference type="NCBI Taxonomy" id="42251"/>
    <lineage>
        <taxon>Eukaryota</taxon>
        <taxon>Fungi</taxon>
        <taxon>Dikarya</taxon>
        <taxon>Ascomycota</taxon>
        <taxon>Pezizomycotina</taxon>
        <taxon>Pezizomycetes</taxon>
        <taxon>Pezizales</taxon>
        <taxon>Tuberaceae</taxon>
        <taxon>Tuber</taxon>
    </lineage>
</organism>
<sequence length="569" mass="65855">MDVVAMNTTSMSMMEPPKYGSLRWNSVGKIYIAAFALWTVAFVVCFMAFLIHRKLPFIRLRNVPLVCSALLMLHLQLSFDMLLYPLNGSLPCALEYWIMSICLPLGIALFQAQNMQLFSLFWGQKHLLWLKSRDSWLTSPISVGDATPTKGRLHRCRRRWQKICILKKTYIIIAVGTTLQALASTVIFFISRRFHPNYGLVSKSGTEFQCRAGWEWFPSGAWQAIWTYGFGPFILYKIRKIQDTHRWRLQTTLAILFSLPALPLWLSTWFTPGFYVMNSYWPPNLWFVPGLGAMEFAILFFPIMEIWEFKKHQRRPGGEPGHTKFSEYSLAALEKALRDDFERLEEFAATKDLTGENIIFLKQVENWKEKWRSSEANSQNGEMSPPVLRALYSAAKEIFQTLIHRETSAFPLNLDDDIYLTLDQVFGDSNSRLQRNPSADYFNTFPKATIAPFADDIVANAKCLPERKEFREIGGEDTETEAAEIDPDRSAPPRKNSVKGFRLPWIPEDLEKVFDRAEVAVKQMVLTNTWIRYVDSLPASERLFIDVTPQTSSPISWKWRKHFWKKDSE</sequence>
<name>A0A2T7A0G8_TUBBO</name>
<keyword evidence="2" id="KW-1133">Transmembrane helix</keyword>
<feature type="compositionally biased region" description="Acidic residues" evidence="1">
    <location>
        <begin position="475"/>
        <end position="485"/>
    </location>
</feature>
<feature type="transmembrane region" description="Helical" evidence="2">
    <location>
        <begin position="96"/>
        <end position="123"/>
    </location>
</feature>
<evidence type="ECO:0000313" key="4">
    <source>
        <dbReference type="Proteomes" id="UP000244722"/>
    </source>
</evidence>
<dbReference type="OrthoDB" id="5313079at2759"/>
<proteinExistence type="predicted"/>
<dbReference type="AlphaFoldDB" id="A0A2T7A0G8"/>
<evidence type="ECO:0008006" key="5">
    <source>
        <dbReference type="Google" id="ProtNLM"/>
    </source>
</evidence>
<keyword evidence="2" id="KW-0812">Transmembrane</keyword>
<keyword evidence="4" id="KW-1185">Reference proteome</keyword>
<evidence type="ECO:0000256" key="2">
    <source>
        <dbReference type="SAM" id="Phobius"/>
    </source>
</evidence>
<feature type="transmembrane region" description="Helical" evidence="2">
    <location>
        <begin position="286"/>
        <end position="307"/>
    </location>
</feature>
<feature type="transmembrane region" description="Helical" evidence="2">
    <location>
        <begin position="247"/>
        <end position="266"/>
    </location>
</feature>
<keyword evidence="2" id="KW-0472">Membrane</keyword>
<feature type="transmembrane region" description="Helical" evidence="2">
    <location>
        <begin position="30"/>
        <end position="51"/>
    </location>
</feature>